<evidence type="ECO:0000259" key="1">
    <source>
        <dbReference type="Pfam" id="PF03372"/>
    </source>
</evidence>
<proteinExistence type="predicted"/>
<gene>
    <name evidence="2" type="ORF">SO802_004013</name>
</gene>
<feature type="domain" description="Endonuclease/exonuclease/phosphatase" evidence="1">
    <location>
        <begin position="29"/>
        <end position="146"/>
    </location>
</feature>
<dbReference type="PANTHER" id="PTHR33710:SF77">
    <property type="entry name" value="DNASE I-LIKE SUPERFAMILY PROTEIN"/>
    <property type="match status" value="1"/>
</dbReference>
<dbReference type="SUPFAM" id="SSF56219">
    <property type="entry name" value="DNase I-like"/>
    <property type="match status" value="1"/>
</dbReference>
<accession>A0AAW2E5N5</accession>
<name>A0AAW2E5N5_9ROSI</name>
<comment type="caution">
    <text evidence="2">The sequence shown here is derived from an EMBL/GenBank/DDBJ whole genome shotgun (WGS) entry which is preliminary data.</text>
</comment>
<keyword evidence="3" id="KW-1185">Reference proteome</keyword>
<dbReference type="EMBL" id="JAZDWU010000001">
    <property type="protein sequence ID" value="KAL0016944.1"/>
    <property type="molecule type" value="Genomic_DNA"/>
</dbReference>
<sequence>MLSSTEQEIHATVKVCSNNLSWLLSSIYVSPRIVERKILWSNLSQVAQLHNMPWLLLGDFNKVLTGEDKFGCRSINLNRALDFKDYLDSCNLLDLGFSKPKCTWSNQRQLTNLILERIDRCFTNPSWRILFPEASVTHLPRVFSDHYPVLFELAKPPAEMRNKPFRFQSMWLLYPEFPGVVKESWDREPLLNNAISIFTRKAKHWNVNVFGNLFAKKRKVLVRLNGAQKALANNPSDFLIQLEKKLLEDYNLIMLQKEEY</sequence>
<dbReference type="Proteomes" id="UP001459277">
    <property type="component" value="Unassembled WGS sequence"/>
</dbReference>
<dbReference type="PANTHER" id="PTHR33710">
    <property type="entry name" value="BNAC02G09200D PROTEIN"/>
    <property type="match status" value="1"/>
</dbReference>
<evidence type="ECO:0000313" key="3">
    <source>
        <dbReference type="Proteomes" id="UP001459277"/>
    </source>
</evidence>
<dbReference type="InterPro" id="IPR005135">
    <property type="entry name" value="Endo/exonuclease/phosphatase"/>
</dbReference>
<protein>
    <recommendedName>
        <fullName evidence="1">Endonuclease/exonuclease/phosphatase domain-containing protein</fullName>
    </recommendedName>
</protein>
<dbReference type="GO" id="GO:0003824">
    <property type="term" value="F:catalytic activity"/>
    <property type="evidence" value="ECO:0007669"/>
    <property type="project" value="InterPro"/>
</dbReference>
<reference evidence="2 3" key="1">
    <citation type="submission" date="2024-01" db="EMBL/GenBank/DDBJ databases">
        <title>A telomere-to-telomere, gap-free genome of sweet tea (Lithocarpus litseifolius).</title>
        <authorList>
            <person name="Zhou J."/>
        </authorList>
    </citation>
    <scope>NUCLEOTIDE SEQUENCE [LARGE SCALE GENOMIC DNA]</scope>
    <source>
        <strain evidence="2">Zhou-2022a</strain>
        <tissue evidence="2">Leaf</tissue>
    </source>
</reference>
<dbReference type="Gene3D" id="3.60.10.10">
    <property type="entry name" value="Endonuclease/exonuclease/phosphatase"/>
    <property type="match status" value="1"/>
</dbReference>
<dbReference type="InterPro" id="IPR036691">
    <property type="entry name" value="Endo/exonu/phosph_ase_sf"/>
</dbReference>
<dbReference type="Pfam" id="PF03372">
    <property type="entry name" value="Exo_endo_phos"/>
    <property type="match status" value="1"/>
</dbReference>
<evidence type="ECO:0000313" key="2">
    <source>
        <dbReference type="EMBL" id="KAL0016944.1"/>
    </source>
</evidence>
<dbReference type="AlphaFoldDB" id="A0AAW2E5N5"/>
<organism evidence="2 3">
    <name type="scientific">Lithocarpus litseifolius</name>
    <dbReference type="NCBI Taxonomy" id="425828"/>
    <lineage>
        <taxon>Eukaryota</taxon>
        <taxon>Viridiplantae</taxon>
        <taxon>Streptophyta</taxon>
        <taxon>Embryophyta</taxon>
        <taxon>Tracheophyta</taxon>
        <taxon>Spermatophyta</taxon>
        <taxon>Magnoliopsida</taxon>
        <taxon>eudicotyledons</taxon>
        <taxon>Gunneridae</taxon>
        <taxon>Pentapetalae</taxon>
        <taxon>rosids</taxon>
        <taxon>fabids</taxon>
        <taxon>Fagales</taxon>
        <taxon>Fagaceae</taxon>
        <taxon>Lithocarpus</taxon>
    </lineage>
</organism>